<dbReference type="InterPro" id="IPR006459">
    <property type="entry name" value="CASP/CASPL"/>
</dbReference>
<dbReference type="EMBL" id="BTGU01000035">
    <property type="protein sequence ID" value="GMN50805.1"/>
    <property type="molecule type" value="Genomic_DNA"/>
</dbReference>
<dbReference type="InterPro" id="IPR006702">
    <property type="entry name" value="CASP_dom"/>
</dbReference>
<keyword evidence="5 8" id="KW-0812">Transmembrane</keyword>
<keyword evidence="7 8" id="KW-0472">Membrane</keyword>
<evidence type="ECO:0000256" key="2">
    <source>
        <dbReference type="ARBA" id="ARBA00007651"/>
    </source>
</evidence>
<feature type="domain" description="Casparian strip membrane protein" evidence="10">
    <location>
        <begin position="7"/>
        <end position="142"/>
    </location>
</feature>
<dbReference type="PANTHER" id="PTHR36488:SF8">
    <property type="entry name" value="CASP-LIKE PROTEIN 1U1"/>
    <property type="match status" value="1"/>
</dbReference>
<evidence type="ECO:0000256" key="1">
    <source>
        <dbReference type="ARBA" id="ARBA00004651"/>
    </source>
</evidence>
<evidence type="ECO:0000256" key="9">
    <source>
        <dbReference type="SAM" id="SignalP"/>
    </source>
</evidence>
<gene>
    <name evidence="11" type="ORF">TIFTF001_019961</name>
</gene>
<evidence type="ECO:0000256" key="6">
    <source>
        <dbReference type="ARBA" id="ARBA00022989"/>
    </source>
</evidence>
<keyword evidence="12" id="KW-1185">Reference proteome</keyword>
<evidence type="ECO:0000313" key="12">
    <source>
        <dbReference type="Proteomes" id="UP001187192"/>
    </source>
</evidence>
<accession>A0AA88AF85</accession>
<dbReference type="Proteomes" id="UP001187192">
    <property type="component" value="Unassembled WGS sequence"/>
</dbReference>
<protein>
    <recommendedName>
        <fullName evidence="8">CASP-like protein</fullName>
    </recommendedName>
</protein>
<feature type="chain" id="PRO_5041716852" description="CASP-like protein" evidence="9">
    <location>
        <begin position="24"/>
        <end position="159"/>
    </location>
</feature>
<evidence type="ECO:0000256" key="3">
    <source>
        <dbReference type="ARBA" id="ARBA00011489"/>
    </source>
</evidence>
<dbReference type="Pfam" id="PF04535">
    <property type="entry name" value="CASP_dom"/>
    <property type="match status" value="1"/>
</dbReference>
<organism evidence="11 12">
    <name type="scientific">Ficus carica</name>
    <name type="common">Common fig</name>
    <dbReference type="NCBI Taxonomy" id="3494"/>
    <lineage>
        <taxon>Eukaryota</taxon>
        <taxon>Viridiplantae</taxon>
        <taxon>Streptophyta</taxon>
        <taxon>Embryophyta</taxon>
        <taxon>Tracheophyta</taxon>
        <taxon>Spermatophyta</taxon>
        <taxon>Magnoliopsida</taxon>
        <taxon>eudicotyledons</taxon>
        <taxon>Gunneridae</taxon>
        <taxon>Pentapetalae</taxon>
        <taxon>rosids</taxon>
        <taxon>fabids</taxon>
        <taxon>Rosales</taxon>
        <taxon>Moraceae</taxon>
        <taxon>Ficeae</taxon>
        <taxon>Ficus</taxon>
    </lineage>
</organism>
<reference evidence="11" key="1">
    <citation type="submission" date="2023-07" db="EMBL/GenBank/DDBJ databases">
        <title>draft genome sequence of fig (Ficus carica).</title>
        <authorList>
            <person name="Takahashi T."/>
            <person name="Nishimura K."/>
        </authorList>
    </citation>
    <scope>NUCLEOTIDE SEQUENCE</scope>
</reference>
<comment type="subcellular location">
    <subcellularLocation>
        <location evidence="1 8">Cell membrane</location>
        <topology evidence="1 8">Multi-pass membrane protein</topology>
    </subcellularLocation>
</comment>
<dbReference type="InterPro" id="IPR044173">
    <property type="entry name" value="CASPL"/>
</dbReference>
<keyword evidence="4 8" id="KW-1003">Cell membrane</keyword>
<evidence type="ECO:0000256" key="7">
    <source>
        <dbReference type="ARBA" id="ARBA00023136"/>
    </source>
</evidence>
<keyword evidence="9" id="KW-0732">Signal</keyword>
<comment type="similarity">
    <text evidence="2 8">Belongs to the Casparian strip membrane proteins (CASP) family.</text>
</comment>
<dbReference type="PANTHER" id="PTHR36488">
    <property type="entry name" value="CASP-LIKE PROTEIN 1U1"/>
    <property type="match status" value="1"/>
</dbReference>
<name>A0AA88AF85_FICCA</name>
<sequence length="159" mass="17012">MTKYSKFFTLLLRLLAFAATAVAAIVMATSHDSANVLNLTFKAKYSNTPTFVYFVIMEAIASGYSLITLLLSSKNSLRHLIIILDVIIAVILSSSTSAALAIANVGKKGNSHAGWLPICGQVPKFCDHVTGSLVAGFVGAVLYLVLLLYSLDGYQVYTS</sequence>
<proteinExistence type="inferred from homology"/>
<dbReference type="GO" id="GO:0005886">
    <property type="term" value="C:plasma membrane"/>
    <property type="evidence" value="ECO:0007669"/>
    <property type="project" value="UniProtKB-SubCell"/>
</dbReference>
<comment type="caution">
    <text evidence="11">The sequence shown here is derived from an EMBL/GenBank/DDBJ whole genome shotgun (WGS) entry which is preliminary data.</text>
</comment>
<evidence type="ECO:0000256" key="8">
    <source>
        <dbReference type="RuleBase" id="RU361233"/>
    </source>
</evidence>
<feature type="transmembrane region" description="Helical" evidence="8">
    <location>
        <begin position="51"/>
        <end position="71"/>
    </location>
</feature>
<dbReference type="NCBIfam" id="TIGR01569">
    <property type="entry name" value="A_tha_TIGR01569"/>
    <property type="match status" value="1"/>
</dbReference>
<feature type="transmembrane region" description="Helical" evidence="8">
    <location>
        <begin position="133"/>
        <end position="151"/>
    </location>
</feature>
<keyword evidence="6 8" id="KW-1133">Transmembrane helix</keyword>
<feature type="signal peptide" evidence="9">
    <location>
        <begin position="1"/>
        <end position="23"/>
    </location>
</feature>
<feature type="transmembrane region" description="Helical" evidence="8">
    <location>
        <begin position="80"/>
        <end position="103"/>
    </location>
</feature>
<evidence type="ECO:0000256" key="4">
    <source>
        <dbReference type="ARBA" id="ARBA00022475"/>
    </source>
</evidence>
<comment type="caution">
    <text evidence="8">Lacks conserved residue(s) required for the propagation of feature annotation.</text>
</comment>
<evidence type="ECO:0000256" key="5">
    <source>
        <dbReference type="ARBA" id="ARBA00022692"/>
    </source>
</evidence>
<dbReference type="AlphaFoldDB" id="A0AA88AF85"/>
<comment type="subunit">
    <text evidence="3 8">Homodimer and heterodimers.</text>
</comment>
<evidence type="ECO:0000313" key="11">
    <source>
        <dbReference type="EMBL" id="GMN50805.1"/>
    </source>
</evidence>
<evidence type="ECO:0000259" key="10">
    <source>
        <dbReference type="Pfam" id="PF04535"/>
    </source>
</evidence>